<accession>A0ABP2HR66</accession>
<comment type="caution">
    <text evidence="1">The sequence shown here is derived from an EMBL/GenBank/DDBJ whole genome shotgun (WGS) entry which is preliminary data.</text>
</comment>
<evidence type="ECO:0000313" key="1">
    <source>
        <dbReference type="EMBL" id="EFB89903.1"/>
    </source>
</evidence>
<name>A0ABP2HR66_9BACT</name>
<gene>
    <name evidence="1" type="ORF">HMPREF7215_0704</name>
</gene>
<keyword evidence="2" id="KW-1185">Reference proteome</keyword>
<feature type="non-terminal residue" evidence="1">
    <location>
        <position position="49"/>
    </location>
</feature>
<sequence length="49" mass="5220">MPELKLTVTDRAMERMLAMGREFTIAAMQLTTRGGPMPAAVCRLGAPGA</sequence>
<proteinExistence type="predicted"/>
<dbReference type="Proteomes" id="UP000006462">
    <property type="component" value="Unassembled WGS sequence"/>
</dbReference>
<organism evidence="1 2">
    <name type="scientific">Pyramidobacter piscolens W5455</name>
    <dbReference type="NCBI Taxonomy" id="352165"/>
    <lineage>
        <taxon>Bacteria</taxon>
        <taxon>Thermotogati</taxon>
        <taxon>Synergistota</taxon>
        <taxon>Synergistia</taxon>
        <taxon>Synergistales</taxon>
        <taxon>Dethiosulfovibrionaceae</taxon>
        <taxon>Pyramidobacter</taxon>
    </lineage>
</organism>
<dbReference type="EMBL" id="ADFP01000112">
    <property type="protein sequence ID" value="EFB89903.1"/>
    <property type="molecule type" value="Genomic_DNA"/>
</dbReference>
<protein>
    <submittedName>
        <fullName evidence="1">Uncharacterized protein</fullName>
    </submittedName>
</protein>
<reference evidence="1 2" key="1">
    <citation type="submission" date="2009-12" db="EMBL/GenBank/DDBJ databases">
        <authorList>
            <person name="Shrivastava S."/>
            <person name="Madupu R."/>
            <person name="Durkin A.S."/>
            <person name="Torralba M."/>
            <person name="Methe B."/>
            <person name="Sutton G.G."/>
            <person name="Strausberg R.L."/>
            <person name="Nelson K.E."/>
        </authorList>
    </citation>
    <scope>NUCLEOTIDE SEQUENCE [LARGE SCALE GENOMIC DNA]</scope>
    <source>
        <strain evidence="1 2">W5455</strain>
    </source>
</reference>
<evidence type="ECO:0000313" key="2">
    <source>
        <dbReference type="Proteomes" id="UP000006462"/>
    </source>
</evidence>